<dbReference type="GO" id="GO:0006629">
    <property type="term" value="P:lipid metabolic process"/>
    <property type="evidence" value="ECO:0007669"/>
    <property type="project" value="InterPro"/>
</dbReference>
<accession>A0A177ARE0</accession>
<dbReference type="AlphaFoldDB" id="A0A177ARE0"/>
<sequence>GIFAKLIKIFKRLGYRDNVNLVNLGYDFRKVPDMNDMYRMMKSIVNVYYNNHNKKVVIICYSFGGIVANRLLNILKDEWKNKYIDKLITMSTPWLETIEILHTILRGESFGSPLIDRFNVRKVQISLETSIYLIPDKLDIGFEKGRLRYNAMKSVKNVTMSPGVENFCLYGTHVPTKSTIDYRTKNFPNGKPVISRSDGDRVVAHTSLSHCEQWNNKTTHIKTFPNVRHPDLLENNDVINHIMDILNLPHYIKEKFTKIIY</sequence>
<dbReference type="Proteomes" id="UP000078046">
    <property type="component" value="Unassembled WGS sequence"/>
</dbReference>
<dbReference type="GO" id="GO:0008374">
    <property type="term" value="F:O-acyltransferase activity"/>
    <property type="evidence" value="ECO:0007669"/>
    <property type="project" value="InterPro"/>
</dbReference>
<gene>
    <name evidence="1" type="ORF">A3Q56_07908</name>
</gene>
<protein>
    <submittedName>
        <fullName evidence="1">Uncharacterized protein</fullName>
    </submittedName>
</protein>
<dbReference type="OrthoDB" id="190846at2759"/>
<dbReference type="Pfam" id="PF02450">
    <property type="entry name" value="LCAT"/>
    <property type="match status" value="2"/>
</dbReference>
<reference evidence="1 2" key="1">
    <citation type="submission" date="2016-04" db="EMBL/GenBank/DDBJ databases">
        <title>The genome of Intoshia linei affirms orthonectids as highly simplified spiralians.</title>
        <authorList>
            <person name="Mikhailov K.V."/>
            <person name="Slusarev G.S."/>
            <person name="Nikitin M.A."/>
            <person name="Logacheva M.D."/>
            <person name="Penin A."/>
            <person name="Aleoshin V."/>
            <person name="Panchin Y.V."/>
        </authorList>
    </citation>
    <scope>NUCLEOTIDE SEQUENCE [LARGE SCALE GENOMIC DNA]</scope>
    <source>
        <strain evidence="1">Intl2013</strain>
        <tissue evidence="1">Whole animal</tissue>
    </source>
</reference>
<comment type="caution">
    <text evidence="1">The sequence shown here is derived from an EMBL/GenBank/DDBJ whole genome shotgun (WGS) entry which is preliminary data.</text>
</comment>
<organism evidence="1 2">
    <name type="scientific">Intoshia linei</name>
    <dbReference type="NCBI Taxonomy" id="1819745"/>
    <lineage>
        <taxon>Eukaryota</taxon>
        <taxon>Metazoa</taxon>
        <taxon>Spiralia</taxon>
        <taxon>Lophotrochozoa</taxon>
        <taxon>Mesozoa</taxon>
        <taxon>Orthonectida</taxon>
        <taxon>Rhopaluridae</taxon>
        <taxon>Intoshia</taxon>
    </lineage>
</organism>
<dbReference type="InterPro" id="IPR029058">
    <property type="entry name" value="AB_hydrolase_fold"/>
</dbReference>
<dbReference type="Gene3D" id="3.40.50.1820">
    <property type="entry name" value="alpha/beta hydrolase"/>
    <property type="match status" value="1"/>
</dbReference>
<evidence type="ECO:0000313" key="2">
    <source>
        <dbReference type="Proteomes" id="UP000078046"/>
    </source>
</evidence>
<feature type="non-terminal residue" evidence="1">
    <location>
        <position position="1"/>
    </location>
</feature>
<name>A0A177ARE0_9BILA</name>
<dbReference type="InterPro" id="IPR003386">
    <property type="entry name" value="LACT/PDAT_acylTrfase"/>
</dbReference>
<dbReference type="SUPFAM" id="SSF53474">
    <property type="entry name" value="alpha/beta-Hydrolases"/>
    <property type="match status" value="1"/>
</dbReference>
<keyword evidence="2" id="KW-1185">Reference proteome</keyword>
<evidence type="ECO:0000313" key="1">
    <source>
        <dbReference type="EMBL" id="OAF64390.1"/>
    </source>
</evidence>
<dbReference type="PANTHER" id="PTHR11440">
    <property type="entry name" value="LECITHIN-CHOLESTEROL ACYLTRANSFERASE-RELATED"/>
    <property type="match status" value="1"/>
</dbReference>
<dbReference type="EMBL" id="LWCA01001873">
    <property type="protein sequence ID" value="OAF64390.1"/>
    <property type="molecule type" value="Genomic_DNA"/>
</dbReference>
<proteinExistence type="predicted"/>